<gene>
    <name evidence="1" type="ORF">HPB50_003794</name>
</gene>
<reference evidence="1" key="1">
    <citation type="submission" date="2020-05" db="EMBL/GenBank/DDBJ databases">
        <title>Large-scale comparative analyses of tick genomes elucidate their genetic diversity and vector capacities.</title>
        <authorList>
            <person name="Jia N."/>
            <person name="Wang J."/>
            <person name="Shi W."/>
            <person name="Du L."/>
            <person name="Sun Y."/>
            <person name="Zhan W."/>
            <person name="Jiang J."/>
            <person name="Wang Q."/>
            <person name="Zhang B."/>
            <person name="Ji P."/>
            <person name="Sakyi L.B."/>
            <person name="Cui X."/>
            <person name="Yuan T."/>
            <person name="Jiang B."/>
            <person name="Yang W."/>
            <person name="Lam T.T.-Y."/>
            <person name="Chang Q."/>
            <person name="Ding S."/>
            <person name="Wang X."/>
            <person name="Zhu J."/>
            <person name="Ruan X."/>
            <person name="Zhao L."/>
            <person name="Wei J."/>
            <person name="Que T."/>
            <person name="Du C."/>
            <person name="Cheng J."/>
            <person name="Dai P."/>
            <person name="Han X."/>
            <person name="Huang E."/>
            <person name="Gao Y."/>
            <person name="Liu J."/>
            <person name="Shao H."/>
            <person name="Ye R."/>
            <person name="Li L."/>
            <person name="Wei W."/>
            <person name="Wang X."/>
            <person name="Wang C."/>
            <person name="Yang T."/>
            <person name="Huo Q."/>
            <person name="Li W."/>
            <person name="Guo W."/>
            <person name="Chen H."/>
            <person name="Zhou L."/>
            <person name="Ni X."/>
            <person name="Tian J."/>
            <person name="Zhou Y."/>
            <person name="Sheng Y."/>
            <person name="Liu T."/>
            <person name="Pan Y."/>
            <person name="Xia L."/>
            <person name="Li J."/>
            <person name="Zhao F."/>
            <person name="Cao W."/>
        </authorList>
    </citation>
    <scope>NUCLEOTIDE SEQUENCE</scope>
    <source>
        <strain evidence="1">Hyas-2018</strain>
    </source>
</reference>
<evidence type="ECO:0000313" key="1">
    <source>
        <dbReference type="EMBL" id="KAH6929653.1"/>
    </source>
</evidence>
<evidence type="ECO:0000313" key="2">
    <source>
        <dbReference type="Proteomes" id="UP000821845"/>
    </source>
</evidence>
<organism evidence="1 2">
    <name type="scientific">Hyalomma asiaticum</name>
    <name type="common">Tick</name>
    <dbReference type="NCBI Taxonomy" id="266040"/>
    <lineage>
        <taxon>Eukaryota</taxon>
        <taxon>Metazoa</taxon>
        <taxon>Ecdysozoa</taxon>
        <taxon>Arthropoda</taxon>
        <taxon>Chelicerata</taxon>
        <taxon>Arachnida</taxon>
        <taxon>Acari</taxon>
        <taxon>Parasitiformes</taxon>
        <taxon>Ixodida</taxon>
        <taxon>Ixodoidea</taxon>
        <taxon>Ixodidae</taxon>
        <taxon>Hyalomminae</taxon>
        <taxon>Hyalomma</taxon>
    </lineage>
</organism>
<proteinExistence type="predicted"/>
<protein>
    <submittedName>
        <fullName evidence="1">Uncharacterized protein</fullName>
    </submittedName>
</protein>
<comment type="caution">
    <text evidence="1">The sequence shown here is derived from an EMBL/GenBank/DDBJ whole genome shotgun (WGS) entry which is preliminary data.</text>
</comment>
<keyword evidence="2" id="KW-1185">Reference proteome</keyword>
<sequence>MLAHRVDGNAFFRSLVVALGLAAAATTAPPAMPSGASSPLDEVIKGKAPLFRLDNLNGAVTPGQPSSYTCFTATRLPNSIRWEVNRSQAFDRQQFEIYYSPMDTYGSESKKVFVRYSTLTIRKTTGTTVSCIMEQHYASLPPGERLVTLSTMSAVTKTGSGSLHVTYGQPCQRRTFDCVAERASCAVDIRPVPICLCDIGYRYLDQSRMCVALREHNAPCMLGHPCAVAVDKCDGRCRCRAPFQQDGASCHINTTLNSGCDQYRICPEGAHCVNNVCACRPGYVPWGFGCLRRFLSGDGMHRVHAVIRFTMSAVFTVAMVVLGVWLYHHSHSPSLMRERSVANWEYMPKMDQT</sequence>
<name>A0ACB7S442_HYAAI</name>
<accession>A0ACB7S442</accession>
<dbReference type="EMBL" id="CM023485">
    <property type="protein sequence ID" value="KAH6929653.1"/>
    <property type="molecule type" value="Genomic_DNA"/>
</dbReference>
<dbReference type="Proteomes" id="UP000821845">
    <property type="component" value="Chromosome 5"/>
</dbReference>